<organism evidence="1 5">
    <name type="scientific">Hymenolepis diminuta</name>
    <name type="common">Rat tapeworm</name>
    <dbReference type="NCBI Taxonomy" id="6216"/>
    <lineage>
        <taxon>Eukaryota</taxon>
        <taxon>Metazoa</taxon>
        <taxon>Spiralia</taxon>
        <taxon>Lophotrochozoa</taxon>
        <taxon>Platyhelminthes</taxon>
        <taxon>Cestoda</taxon>
        <taxon>Eucestoda</taxon>
        <taxon>Cyclophyllidea</taxon>
        <taxon>Hymenolepididae</taxon>
        <taxon>Hymenolepis</taxon>
    </lineage>
</organism>
<evidence type="ECO:0000313" key="2">
    <source>
        <dbReference type="EMBL" id="VUZ41837.1"/>
    </source>
</evidence>
<reference evidence="1 5" key="1">
    <citation type="submission" date="2019-07" db="EMBL/GenBank/DDBJ databases">
        <authorList>
            <person name="Jastrzebski P J."/>
            <person name="Paukszto L."/>
            <person name="Jastrzebski P J."/>
        </authorList>
    </citation>
    <scope>NUCLEOTIDE SEQUENCE [LARGE SCALE GENOMIC DNA]</scope>
    <source>
        <strain evidence="1 5">WMS-il1</strain>
    </source>
</reference>
<dbReference type="EMBL" id="CABIJS010000071">
    <property type="protein sequence ID" value="VUZ41840.1"/>
    <property type="molecule type" value="Genomic_DNA"/>
</dbReference>
<name>A0A564XYC1_HYMDI</name>
<dbReference type="Proteomes" id="UP000321570">
    <property type="component" value="Unassembled WGS sequence"/>
</dbReference>
<protein>
    <submittedName>
        <fullName evidence="1">Uncharacterized protein</fullName>
    </submittedName>
</protein>
<dbReference type="EMBL" id="CABIJS010000543">
    <property type="protein sequence ID" value="VUZ53012.1"/>
    <property type="molecule type" value="Genomic_DNA"/>
</dbReference>
<proteinExistence type="predicted"/>
<sequence length="61" mass="6894">MPDSTVTNEMKTHAVTVFIMAKHRNLEIARVLQDARSLVCKVRNDLLNGNNGDELATTRKR</sequence>
<accession>A0A564XYC1</accession>
<dbReference type="EMBL" id="CABIJS010000071">
    <property type="protein sequence ID" value="VUZ41837.1"/>
    <property type="molecule type" value="Genomic_DNA"/>
</dbReference>
<gene>
    <name evidence="1" type="ORF">WMSIL1_LOCUS1115</name>
    <name evidence="4" type="ORF">WMSIL1_LOCUS11308</name>
    <name evidence="3" type="ORF">WMSIL1_LOCUS2601</name>
    <name evidence="2" type="ORF">WMSIL1_LOCUS2602</name>
</gene>
<evidence type="ECO:0000313" key="5">
    <source>
        <dbReference type="Proteomes" id="UP000321570"/>
    </source>
</evidence>
<evidence type="ECO:0000313" key="3">
    <source>
        <dbReference type="EMBL" id="VUZ41840.1"/>
    </source>
</evidence>
<dbReference type="EMBL" id="CABIJS010000022">
    <property type="protein sequence ID" value="VUZ39980.1"/>
    <property type="molecule type" value="Genomic_DNA"/>
</dbReference>
<dbReference type="AlphaFoldDB" id="A0A564XYC1"/>
<keyword evidence="5" id="KW-1185">Reference proteome</keyword>
<evidence type="ECO:0000313" key="4">
    <source>
        <dbReference type="EMBL" id="VUZ53012.1"/>
    </source>
</evidence>
<evidence type="ECO:0000313" key="1">
    <source>
        <dbReference type="EMBL" id="VUZ39980.1"/>
    </source>
</evidence>